<dbReference type="Pfam" id="PF04332">
    <property type="entry name" value="DUF475"/>
    <property type="match status" value="1"/>
</dbReference>
<dbReference type="InterPro" id="IPR007427">
    <property type="entry name" value="DUF475"/>
</dbReference>
<dbReference type="RefSeq" id="WP_208879641.1">
    <property type="nucleotide sequence ID" value="NZ_CP031320.1"/>
</dbReference>
<dbReference type="KEGG" id="sarm:DVA86_18160"/>
<feature type="transmembrane region" description="Helical" evidence="2">
    <location>
        <begin position="192"/>
        <end position="211"/>
    </location>
</feature>
<feature type="transmembrane region" description="Helical" evidence="2">
    <location>
        <begin position="279"/>
        <end position="301"/>
    </location>
</feature>
<feature type="transmembrane region" description="Helical" evidence="2">
    <location>
        <begin position="65"/>
        <end position="95"/>
    </location>
</feature>
<feature type="transmembrane region" description="Helical" evidence="2">
    <location>
        <begin position="335"/>
        <end position="353"/>
    </location>
</feature>
<dbReference type="NCBIfam" id="NF010613">
    <property type="entry name" value="PRK14013.1-3"/>
    <property type="match status" value="1"/>
</dbReference>
<gene>
    <name evidence="3" type="ORF">DVA86_18160</name>
</gene>
<protein>
    <submittedName>
        <fullName evidence="3">DUF475 domain-containing protein</fullName>
    </submittedName>
</protein>
<evidence type="ECO:0000313" key="4">
    <source>
        <dbReference type="Proteomes" id="UP000254425"/>
    </source>
</evidence>
<organism evidence="3 4">
    <name type="scientific">Streptomyces armeniacus</name>
    <dbReference type="NCBI Taxonomy" id="83291"/>
    <lineage>
        <taxon>Bacteria</taxon>
        <taxon>Bacillati</taxon>
        <taxon>Actinomycetota</taxon>
        <taxon>Actinomycetes</taxon>
        <taxon>Kitasatosporales</taxon>
        <taxon>Streptomycetaceae</taxon>
        <taxon>Streptomyces</taxon>
    </lineage>
</organism>
<dbReference type="PANTHER" id="PTHR30238">
    <property type="entry name" value="MEMBRANE BOUND PREDICTED REDOX MODULATOR"/>
    <property type="match status" value="1"/>
</dbReference>
<feature type="transmembrane region" description="Helical" evidence="2">
    <location>
        <begin position="310"/>
        <end position="329"/>
    </location>
</feature>
<feature type="region of interest" description="Disordered" evidence="1">
    <location>
        <begin position="364"/>
        <end position="399"/>
    </location>
</feature>
<keyword evidence="2" id="KW-0472">Membrane</keyword>
<feature type="transmembrane region" description="Helical" evidence="2">
    <location>
        <begin position="242"/>
        <end position="259"/>
    </location>
</feature>
<evidence type="ECO:0000256" key="1">
    <source>
        <dbReference type="SAM" id="MobiDB-lite"/>
    </source>
</evidence>
<feature type="compositionally biased region" description="Gly residues" evidence="1">
    <location>
        <begin position="366"/>
        <end position="375"/>
    </location>
</feature>
<feature type="transmembrane region" description="Helical" evidence="2">
    <location>
        <begin position="115"/>
        <end position="136"/>
    </location>
</feature>
<sequence>MILKTFGWSFGVTAAGLALAAYFWGWEGFAVVAILSILEISLSFDNAVVNAGVLKKMNAFWQKIFLTIGILIAVFGMRLVFPVVIVAISASIGPVEAVQLALDEPDRYEQLVTDAHPSIAAFGGMFLLMIFLNFIFDDHEHKWIGWLERPLARLGKVDMLSVCIALIVLFVTAVTLATGAHQHGGAHVDKSATVLTAGILGLITYLMVAGLSGHFENKLEEEEEREHEEEEAAKRAGKDPTMVGLAGKAAFFMFLYLEVLDASFSFDGVIGAFAITNHIFWMALGLGIGAMYVRSLTVYLVRQGTLDDYVYLEHGAHYAIGALAALLLITIKYQISEVITGLLGVGLIAASFWSSVRRNRAIAAGGDDGGGGGGGDDGDDDAGDGGDDSEAKPEVPSGV</sequence>
<keyword evidence="2" id="KW-1133">Transmembrane helix</keyword>
<keyword evidence="2" id="KW-0812">Transmembrane</keyword>
<feature type="transmembrane region" description="Helical" evidence="2">
    <location>
        <begin position="157"/>
        <end position="180"/>
    </location>
</feature>
<dbReference type="AlphaFoldDB" id="A0A345XRM3"/>
<feature type="transmembrane region" description="Helical" evidence="2">
    <location>
        <begin position="30"/>
        <end position="53"/>
    </location>
</feature>
<accession>A0A345XRM3</accession>
<keyword evidence="4" id="KW-1185">Reference proteome</keyword>
<feature type="compositionally biased region" description="Acidic residues" evidence="1">
    <location>
        <begin position="376"/>
        <end position="388"/>
    </location>
</feature>
<name>A0A345XRM3_9ACTN</name>
<evidence type="ECO:0000256" key="2">
    <source>
        <dbReference type="SAM" id="Phobius"/>
    </source>
</evidence>
<evidence type="ECO:0000313" key="3">
    <source>
        <dbReference type="EMBL" id="AXK34289.1"/>
    </source>
</evidence>
<proteinExistence type="predicted"/>
<dbReference type="Proteomes" id="UP000254425">
    <property type="component" value="Chromosome"/>
</dbReference>
<reference evidence="3 4" key="1">
    <citation type="submission" date="2018-07" db="EMBL/GenBank/DDBJ databases">
        <title>Draft genome of the type strain Streptomyces armeniacus ATCC 15676.</title>
        <authorList>
            <person name="Labana P."/>
            <person name="Gosse J.T."/>
            <person name="Boddy C.N."/>
        </authorList>
    </citation>
    <scope>NUCLEOTIDE SEQUENCE [LARGE SCALE GENOMIC DNA]</scope>
    <source>
        <strain evidence="3 4">ATCC 15676</strain>
    </source>
</reference>
<dbReference type="PANTHER" id="PTHR30238:SF4">
    <property type="entry name" value="SLL1022 PROTEIN"/>
    <property type="match status" value="1"/>
</dbReference>
<dbReference type="EMBL" id="CP031320">
    <property type="protein sequence ID" value="AXK34289.1"/>
    <property type="molecule type" value="Genomic_DNA"/>
</dbReference>